<feature type="transmembrane region" description="Helical" evidence="2">
    <location>
        <begin position="1057"/>
        <end position="1079"/>
    </location>
</feature>
<feature type="region of interest" description="Disordered" evidence="1">
    <location>
        <begin position="1180"/>
        <end position="1200"/>
    </location>
</feature>
<name>A0A1G4ASR0_9PEZI</name>
<protein>
    <submittedName>
        <fullName evidence="3">Uncharacterized protein</fullName>
    </submittedName>
</protein>
<dbReference type="RefSeq" id="XP_022469325.1">
    <property type="nucleotide sequence ID" value="XM_022624178.1"/>
</dbReference>
<proteinExistence type="predicted"/>
<keyword evidence="4" id="KW-1185">Reference proteome</keyword>
<evidence type="ECO:0000256" key="1">
    <source>
        <dbReference type="SAM" id="MobiDB-lite"/>
    </source>
</evidence>
<feature type="transmembrane region" description="Helical" evidence="2">
    <location>
        <begin position="562"/>
        <end position="584"/>
    </location>
</feature>
<keyword evidence="2" id="KW-1133">Transmembrane helix</keyword>
<feature type="transmembrane region" description="Helical" evidence="2">
    <location>
        <begin position="39"/>
        <end position="57"/>
    </location>
</feature>
<organism evidence="3 4">
    <name type="scientific">Colletotrichum orchidophilum</name>
    <dbReference type="NCBI Taxonomy" id="1209926"/>
    <lineage>
        <taxon>Eukaryota</taxon>
        <taxon>Fungi</taxon>
        <taxon>Dikarya</taxon>
        <taxon>Ascomycota</taxon>
        <taxon>Pezizomycotina</taxon>
        <taxon>Sordariomycetes</taxon>
        <taxon>Hypocreomycetidae</taxon>
        <taxon>Glomerellales</taxon>
        <taxon>Glomerellaceae</taxon>
        <taxon>Colletotrichum</taxon>
    </lineage>
</organism>
<feature type="transmembrane region" description="Helical" evidence="2">
    <location>
        <begin position="489"/>
        <end position="511"/>
    </location>
</feature>
<keyword evidence="2" id="KW-0812">Transmembrane</keyword>
<feature type="transmembrane region" description="Helical" evidence="2">
    <location>
        <begin position="604"/>
        <end position="623"/>
    </location>
</feature>
<feature type="transmembrane region" description="Helical" evidence="2">
    <location>
        <begin position="143"/>
        <end position="166"/>
    </location>
</feature>
<feature type="transmembrane region" description="Helical" evidence="2">
    <location>
        <begin position="669"/>
        <end position="693"/>
    </location>
</feature>
<evidence type="ECO:0000313" key="3">
    <source>
        <dbReference type="EMBL" id="OHE92155.1"/>
    </source>
</evidence>
<dbReference type="Pfam" id="PF11915">
    <property type="entry name" value="DUF3433"/>
    <property type="match status" value="2"/>
</dbReference>
<dbReference type="EMBL" id="MJBS01000157">
    <property type="protein sequence ID" value="OHE92155.1"/>
    <property type="molecule type" value="Genomic_DNA"/>
</dbReference>
<feature type="transmembrane region" description="Helical" evidence="2">
    <location>
        <begin position="77"/>
        <end position="95"/>
    </location>
</feature>
<keyword evidence="2" id="KW-0472">Membrane</keyword>
<comment type="caution">
    <text evidence="3">The sequence shown here is derived from an EMBL/GenBank/DDBJ whole genome shotgun (WGS) entry which is preliminary data.</text>
</comment>
<accession>A0A1G4ASR0</accession>
<evidence type="ECO:0000313" key="4">
    <source>
        <dbReference type="Proteomes" id="UP000176998"/>
    </source>
</evidence>
<dbReference type="PANTHER" id="PTHR37544">
    <property type="entry name" value="SPRAY-RELATED"/>
    <property type="match status" value="1"/>
</dbReference>
<evidence type="ECO:0000256" key="2">
    <source>
        <dbReference type="SAM" id="Phobius"/>
    </source>
</evidence>
<dbReference type="OrthoDB" id="4848123at2759"/>
<gene>
    <name evidence="3" type="ORF">CORC01_12558</name>
</gene>
<dbReference type="AlphaFoldDB" id="A0A1G4ASR0"/>
<dbReference type="PANTHER" id="PTHR37544:SF3">
    <property type="entry name" value="SPRAY"/>
    <property type="match status" value="1"/>
</dbReference>
<reference evidence="3 4" key="1">
    <citation type="submission" date="2016-09" db="EMBL/GenBank/DDBJ databases">
        <authorList>
            <person name="Capua I."/>
            <person name="De Benedictis P."/>
            <person name="Joannis T."/>
            <person name="Lombin L.H."/>
            <person name="Cattoli G."/>
        </authorList>
    </citation>
    <scope>NUCLEOTIDE SEQUENCE [LARGE SCALE GENOMIC DNA]</scope>
    <source>
        <strain evidence="3 4">IMI 309357</strain>
    </source>
</reference>
<dbReference type="GeneID" id="34565688"/>
<sequence length="1200" mass="134333">MRSDSLESPYRPIALDIGAEEKARMDEGSTWRPDWLRPFVLAIFSGLFSGATVALFIMLCYSHKNDGLFRTESKFTFVWRFGPTAVFAIVAGLWARVELQSQRYMPWIVLCKRQSTSDVDYTLDYTSMMSPTLIYQSLRRKHFLVFLTTLVSLLLKIQIVLVPSLYQLGKAGVSQSTPVRILDTFKASDEESETANRASSTLALNNSSAYYVARAIHDFNSTYPFGVTEDAAFQLFEPRGSTDAQITVLVDGFFTDMHCLKLESFKVLPPTSSFNLTLNFEGCHDIPHRIQEKNEETAWEIGPPLNRGRACRNIPQQNPQYIFSAVTMRGTSENPSPAEIVAFAAVLCSPTAWTSKVEVVDDGIISSLSLPAKESRTPHNVDVWAMIERSLPIKLGSTASTGLTDYSFNHGYFKYGPAGVWAQFQSKSKAANDQSVLLNTTEVLYESMIGLVRKFGPLAGHYSLRRDENAEAMGHKQTQVDKLKIRYRIGYPMTSLFALITSISIFILIRYREETTIWNRNPATVLGNMLFFHNRGQLVDHKSYFEQKHTEAWRGQSRFVPAILRIWVQTAFTFAILVIIAILLHTMKLSEAKNGLPATEGDNHLLWTSLPTLIMLGVSLYTASFNASLRGLFTLYSLSEGPCHPHQLETTLLDMLGLRALFIAVRRKAWPVSLSQVLASLCAILTTIASTLFTVESVPKRVEFQLRQESWFGERPSETNAQYYWNNRALVGSMALLKGANLTYPENTFRDLAFPVIGDLPPSVVGVSEGTPVEVTLPGATLVARCESQALSTSNPAENDPAWLYTVQIPVTCSDGTSDIMNTSVARPNTPSQSSKDYYLAYSEILGFEGSNNNSPVCGLEASHNHSVLDSAPSVSKVYFWGNWDFERHDLGSFQAWQCRYSWEKVMVSVDMVIINGKLMINHNNPPRPDRSTLEPWTPPISVPYLDPQADGIGAEELGNAFPEVTQSLESKSWFNAFNILVPPYGQVPLEAFRDANQRWKILEALNSNRALLSAQIINIENRLSVKEMSPQGLEPLSAVLIDNDVRRLVQNPTSTYLLVGILGIVGIVHLFMLFSSVLRRFTGWRKGLLDMDVRGLAPDGFSSIAMMAALLDGSNFSTHSPKTSQNRLREEASDMLSPFRFRMGWFRRESDQVRHFTIGVVDDDDFSFLGSKEDWEKWEASEGEEGPDNECIATSTFTD</sequence>
<dbReference type="InterPro" id="IPR021840">
    <property type="entry name" value="DUF3433"/>
</dbReference>
<dbReference type="Proteomes" id="UP000176998">
    <property type="component" value="Unassembled WGS sequence"/>
</dbReference>